<evidence type="ECO:0000313" key="4">
    <source>
        <dbReference type="Proteomes" id="UP000053259"/>
    </source>
</evidence>
<dbReference type="HOGENOM" id="CLU_452132_0_0_1"/>
<evidence type="ECO:0000256" key="1">
    <source>
        <dbReference type="SAM" id="Coils"/>
    </source>
</evidence>
<feature type="compositionally biased region" description="Polar residues" evidence="2">
    <location>
        <begin position="250"/>
        <end position="261"/>
    </location>
</feature>
<organism evidence="3 4">
    <name type="scientific">Verruconis gallopava</name>
    <dbReference type="NCBI Taxonomy" id="253628"/>
    <lineage>
        <taxon>Eukaryota</taxon>
        <taxon>Fungi</taxon>
        <taxon>Dikarya</taxon>
        <taxon>Ascomycota</taxon>
        <taxon>Pezizomycotina</taxon>
        <taxon>Dothideomycetes</taxon>
        <taxon>Pleosporomycetidae</taxon>
        <taxon>Venturiales</taxon>
        <taxon>Sympoventuriaceae</taxon>
        <taxon>Verruconis</taxon>
    </lineage>
</organism>
<dbReference type="InParanoid" id="A0A0D2AJ76"/>
<feature type="coiled-coil region" evidence="1">
    <location>
        <begin position="104"/>
        <end position="138"/>
    </location>
</feature>
<feature type="region of interest" description="Disordered" evidence="2">
    <location>
        <begin position="1"/>
        <end position="33"/>
    </location>
</feature>
<feature type="compositionally biased region" description="Basic and acidic residues" evidence="2">
    <location>
        <begin position="1"/>
        <end position="10"/>
    </location>
</feature>
<keyword evidence="1" id="KW-0175">Coiled coil</keyword>
<protein>
    <submittedName>
        <fullName evidence="3">Uncharacterized protein</fullName>
    </submittedName>
</protein>
<dbReference type="EMBL" id="KN847534">
    <property type="protein sequence ID" value="KIW06595.1"/>
    <property type="molecule type" value="Genomic_DNA"/>
</dbReference>
<feature type="region of interest" description="Disordered" evidence="2">
    <location>
        <begin position="226"/>
        <end position="275"/>
    </location>
</feature>
<dbReference type="Proteomes" id="UP000053259">
    <property type="component" value="Unassembled WGS sequence"/>
</dbReference>
<dbReference type="RefSeq" id="XP_016216464.1">
    <property type="nucleotide sequence ID" value="XM_016355328.1"/>
</dbReference>
<dbReference type="VEuPathDB" id="FungiDB:PV09_02311"/>
<sequence length="604" mass="68132">MGSVAERSEDGPQLDRLNPFLQNDDHDEEERSNSLEAVRDLLRDLKSKYDIKVDPSGNLSRLRSYTKKSMRLEDQCKIMHMEAQRLGDELSISKYLLYSEQDKTKTLSSRIETLVTALDQLREENLKLKLQNVELEALYLAKSEENEGFWNDLVDCTAELESLYDKETRNLKARIKELETNAVGTSFLIKASSSAMLPTTQGQKERNDAVFKSTVQDRKVSLSSSVAMNTEFRDGHTSSGPDSRLLFSDSPGSNASLSPKSLISDHNDNFGTIQENDQAKETKIACKYAKANVCYPNHVIIRQKNVTTTQESERNKTNLLESLASDTSSEPRKGDLVHPSQAHPTTSPQVASKYINYFRNSTSSIEIPPMESIFNPQSSLSSASLSTSHIPFVAPSLKKRKVCNEDKFDVKRARVYESDTRSISKPHVQFETTLILHKPLKASKMVRSRRQALSRPEKLKSPRVIPEFGELLALPQSLNEGHLVADNSSNEELNMKKSQLNTKPVTNRKLSVEQAFNTDTRNQNGLLYQVSVSSFERSQRDINLEYLKEAASPSNRQSRLEVMLIVLRAMAALMQRILNRFAGRFGEISKSLVVPFHKIAPKAR</sequence>
<evidence type="ECO:0000313" key="3">
    <source>
        <dbReference type="EMBL" id="KIW06595.1"/>
    </source>
</evidence>
<dbReference type="GeneID" id="27310284"/>
<accession>A0A0D2AJ76</accession>
<feature type="region of interest" description="Disordered" evidence="2">
    <location>
        <begin position="323"/>
        <end position="347"/>
    </location>
</feature>
<proteinExistence type="predicted"/>
<keyword evidence="4" id="KW-1185">Reference proteome</keyword>
<reference evidence="3 4" key="1">
    <citation type="submission" date="2015-01" db="EMBL/GenBank/DDBJ databases">
        <title>The Genome Sequence of Ochroconis gallopava CBS43764.</title>
        <authorList>
            <consortium name="The Broad Institute Genomics Platform"/>
            <person name="Cuomo C."/>
            <person name="de Hoog S."/>
            <person name="Gorbushina A."/>
            <person name="Stielow B."/>
            <person name="Teixiera M."/>
            <person name="Abouelleil A."/>
            <person name="Chapman S.B."/>
            <person name="Priest M."/>
            <person name="Young S.K."/>
            <person name="Wortman J."/>
            <person name="Nusbaum C."/>
            <person name="Birren B."/>
        </authorList>
    </citation>
    <scope>NUCLEOTIDE SEQUENCE [LARGE SCALE GENOMIC DNA]</scope>
    <source>
        <strain evidence="3 4">CBS 43764</strain>
    </source>
</reference>
<dbReference type="AlphaFoldDB" id="A0A0D2AJ76"/>
<gene>
    <name evidence="3" type="ORF">PV09_02311</name>
</gene>
<name>A0A0D2AJ76_9PEZI</name>
<evidence type="ECO:0000256" key="2">
    <source>
        <dbReference type="SAM" id="MobiDB-lite"/>
    </source>
</evidence>